<feature type="domain" description="DAGKc" evidence="1">
    <location>
        <begin position="58"/>
        <end position="207"/>
    </location>
</feature>
<organism evidence="2 3">
    <name type="scientific">Callithrix jacchus</name>
    <name type="common">White-tufted-ear marmoset</name>
    <name type="synonym">Simia Jacchus</name>
    <dbReference type="NCBI Taxonomy" id="9483"/>
    <lineage>
        <taxon>Eukaryota</taxon>
        <taxon>Metazoa</taxon>
        <taxon>Chordata</taxon>
        <taxon>Craniata</taxon>
        <taxon>Vertebrata</taxon>
        <taxon>Euteleostomi</taxon>
        <taxon>Mammalia</taxon>
        <taxon>Eutheria</taxon>
        <taxon>Euarchontoglires</taxon>
        <taxon>Primates</taxon>
        <taxon>Haplorrhini</taxon>
        <taxon>Platyrrhini</taxon>
        <taxon>Cebidae</taxon>
        <taxon>Callitrichinae</taxon>
        <taxon>Callithrix</taxon>
        <taxon>Callithrix</taxon>
    </lineage>
</organism>
<dbReference type="SUPFAM" id="SSF111331">
    <property type="entry name" value="NAD kinase/diacylglycerol kinase-like"/>
    <property type="match status" value="1"/>
</dbReference>
<proteinExistence type="predicted"/>
<dbReference type="GO" id="GO:0016020">
    <property type="term" value="C:membrane"/>
    <property type="evidence" value="ECO:0007669"/>
    <property type="project" value="TreeGrafter"/>
</dbReference>
<dbReference type="Ensembl" id="ENSCJAT00000137600.1">
    <property type="protein sequence ID" value="ENSCJAP00000085325.1"/>
    <property type="gene ID" value="ENSCJAG00000082751.1"/>
</dbReference>
<dbReference type="GO" id="GO:0004143">
    <property type="term" value="F:ATP-dependent diacylglycerol kinase activity"/>
    <property type="evidence" value="ECO:0007669"/>
    <property type="project" value="TreeGrafter"/>
</dbReference>
<accession>A0A8I3X177</accession>
<dbReference type="OMA" id="QASIAYT"/>
<reference evidence="2 3" key="1">
    <citation type="submission" date="2009-03" db="EMBL/GenBank/DDBJ databases">
        <authorList>
            <person name="Warren W."/>
            <person name="Ye L."/>
            <person name="Minx P."/>
            <person name="Worley K."/>
            <person name="Gibbs R."/>
            <person name="Wilson R.K."/>
        </authorList>
    </citation>
    <scope>NUCLEOTIDE SEQUENCE [LARGE SCALE GENOMIC DNA]</scope>
</reference>
<dbReference type="GO" id="GO:0046513">
    <property type="term" value="P:ceramide biosynthetic process"/>
    <property type="evidence" value="ECO:0007669"/>
    <property type="project" value="TreeGrafter"/>
</dbReference>
<sequence>MTVFFKTLQNHWKKTVPGLCLLTWRDHWLYGKHCENLLRRAAGQEAQVFGNQHILPNAQVKKATVFFNPAACKGKARTLFEKKKNAALILYLSGMDVTIVKIDCDGQAKKLLELMENTDVIIAAGGDGTLQEVVTGVLGCIDEAAFSKIPVGFIPLGETSSLSHTLFAKSGNKVQHITDATLAIVKGQFHLMSCRSRQIFVFWASKNQSSPLFQQSYGVASDSLSLYLIHGIYREISP</sequence>
<reference evidence="2" key="3">
    <citation type="submission" date="2025-09" db="UniProtKB">
        <authorList>
            <consortium name="Ensembl"/>
        </authorList>
    </citation>
    <scope>IDENTIFICATION</scope>
</reference>
<dbReference type="AlphaFoldDB" id="A0A8I3X177"/>
<dbReference type="GO" id="GO:0047620">
    <property type="term" value="F:acylglycerol kinase activity"/>
    <property type="evidence" value="ECO:0007669"/>
    <property type="project" value="TreeGrafter"/>
</dbReference>
<dbReference type="GeneTree" id="ENSGT00940000154961"/>
<dbReference type="InterPro" id="IPR050187">
    <property type="entry name" value="Lipid_Phosphate_FormReg"/>
</dbReference>
<evidence type="ECO:0000313" key="2">
    <source>
        <dbReference type="Ensembl" id="ENSCJAP00000085325.1"/>
    </source>
</evidence>
<protein>
    <recommendedName>
        <fullName evidence="1">DAGKc domain-containing protein</fullName>
    </recommendedName>
</protein>
<dbReference type="Pfam" id="PF00781">
    <property type="entry name" value="DAGK_cat"/>
    <property type="match status" value="1"/>
</dbReference>
<dbReference type="PANTHER" id="PTHR12358:SF31">
    <property type="entry name" value="ACYLGLYCEROL KINASE, MITOCHONDRIAL"/>
    <property type="match status" value="1"/>
</dbReference>
<dbReference type="Proteomes" id="UP000008225">
    <property type="component" value="Chromosome X"/>
</dbReference>
<evidence type="ECO:0000259" key="1">
    <source>
        <dbReference type="PROSITE" id="PS50146"/>
    </source>
</evidence>
<keyword evidence="3" id="KW-1185">Reference proteome</keyword>
<dbReference type="PANTHER" id="PTHR12358">
    <property type="entry name" value="SPHINGOSINE KINASE"/>
    <property type="match status" value="1"/>
</dbReference>
<dbReference type="InterPro" id="IPR017438">
    <property type="entry name" value="ATP-NAD_kinase_N"/>
</dbReference>
<reference evidence="2" key="2">
    <citation type="submission" date="2025-08" db="UniProtKB">
        <authorList>
            <consortium name="Ensembl"/>
        </authorList>
    </citation>
    <scope>IDENTIFICATION</scope>
</reference>
<dbReference type="PROSITE" id="PS50146">
    <property type="entry name" value="DAGK"/>
    <property type="match status" value="1"/>
</dbReference>
<dbReference type="InterPro" id="IPR001206">
    <property type="entry name" value="Diacylglycerol_kinase_cat_dom"/>
</dbReference>
<name>A0A8I3X177_CALJA</name>
<evidence type="ECO:0000313" key="3">
    <source>
        <dbReference type="Proteomes" id="UP000008225"/>
    </source>
</evidence>
<dbReference type="InterPro" id="IPR016064">
    <property type="entry name" value="NAD/diacylglycerol_kinase_sf"/>
</dbReference>
<dbReference type="GO" id="GO:0046512">
    <property type="term" value="P:sphingosine biosynthetic process"/>
    <property type="evidence" value="ECO:0007669"/>
    <property type="project" value="TreeGrafter"/>
</dbReference>
<dbReference type="GO" id="GO:0005739">
    <property type="term" value="C:mitochondrion"/>
    <property type="evidence" value="ECO:0007669"/>
    <property type="project" value="TreeGrafter"/>
</dbReference>
<dbReference type="Gene3D" id="3.40.50.10330">
    <property type="entry name" value="Probable inorganic polyphosphate/atp-NAD kinase, domain 1"/>
    <property type="match status" value="1"/>
</dbReference>
<dbReference type="GO" id="GO:0001729">
    <property type="term" value="F:ceramide kinase activity"/>
    <property type="evidence" value="ECO:0007669"/>
    <property type="project" value="TreeGrafter"/>
</dbReference>